<sequence length="1164" mass="131608">MNIHNLKTVACYNSRLLLRSWMFRLFLLLLFLIIILYQVLAQTNIFYGINSGLVTLSSYFPHENAYLFTILQIVPLIFLAGTFLGKERKMDSMDTVYYRPESNADYVVGMMLGFAKTFMMMAGISLVIGMLLHIFASDSPFNFWLYPFYWLTMIFPALVFALGFSFFIHTWIRHRGLGILILLVVFGVFLFQLGKVREGLFDPFGLSLPNAFSEVTGHPGMALYLMQRVCWLLVGMGFAGLAVLMFQRLPNRPVNQKRVMIVAVSCLVLGVLFGGVVYMVRENVECVRELYAETYNKYQKFPKGNVISNTLEVEQKGNVLSGKSTLLVKNQEDQELSEIILYLNPALVVSAIKEGETDVAFERENQVIRVARRLLPGEEVEFTVEYRGGIDERVCYLDVDFDKLFQLQPIPGHSSTAGKRFAFVGDDFTVLTPECLWYPVAQPSVNPASPYDVLPDFTSYSLQVASTDGRTVIAPGKREAKEGGICFTGEIPLPGMGLCIGNFEKYDVFVDSTLYELYLFEGHGKLLQGFEEIRDSIPAIIRDARYNVEERMGITYPYSQLTLVETPVSFSGFARPNKGGSEMAQPGMLFLPERGIGMWNDHKASAAFRKRMMPEISSFYSSPEDMLSADLVSSLSSMFLNEYRYNVNQASLLLYSVVSPSLLWRSGVASTSVGNLYTISPMFYEQTMALHSAEYPAINSILTDALKKSNTFFISYADGEQAERLAGRSVGDLFRDRLDNPYEAATLLHGKTRELLRLLSVRNIPTEQIAEFLTTFIRENRFRQVEFDEMNREFVEKFGVDWMDVLPQWYENRKIPVFFVRDFKVENITSQENEGDGLSVVTSSGNFVMHDWDNMPSRVSVSVFNDSDIDGVVSFEAREMMSSRGINMRRQGSGVEKVSTRNFLIKAGTGKQIAVVMKGMSVMFNTNISNNLPTNFFMSGMLGRSKTTDTTEFVKDLDRSYFMPVPGEIVVDNEDENFKLISPSSRKRLKNLISPLQESKYELGTNLTIREGVEVVPKHMINSQAYGLNKLTHAFMLQGSKATMEWTARIEREGEYEILAYIPPKVFAHRIEEQERGGRGSGFFSISVSSVTETEPEEIKQYYVVNIGGKKQEVSADIKEHVGWVSLGLFKLPVGECKIVLTDQGDREQVLLGDAIKWVYTGNK</sequence>
<name>A0A412X0C6_9BACT</name>
<keyword evidence="1" id="KW-0812">Transmembrane</keyword>
<evidence type="ECO:0000256" key="1">
    <source>
        <dbReference type="SAM" id="Phobius"/>
    </source>
</evidence>
<gene>
    <name evidence="2" type="ORF">DWW18_10385</name>
</gene>
<accession>A0A412X0C6</accession>
<keyword evidence="1" id="KW-1133">Transmembrane helix</keyword>
<evidence type="ECO:0000313" key="3">
    <source>
        <dbReference type="Proteomes" id="UP000283589"/>
    </source>
</evidence>
<feature type="transmembrane region" description="Helical" evidence="1">
    <location>
        <begin position="225"/>
        <end position="247"/>
    </location>
</feature>
<feature type="transmembrane region" description="Helical" evidence="1">
    <location>
        <begin position="176"/>
        <end position="194"/>
    </location>
</feature>
<feature type="transmembrane region" description="Helical" evidence="1">
    <location>
        <begin position="259"/>
        <end position="280"/>
    </location>
</feature>
<proteinExistence type="predicted"/>
<feature type="transmembrane region" description="Helical" evidence="1">
    <location>
        <begin position="148"/>
        <end position="169"/>
    </location>
</feature>
<comment type="caution">
    <text evidence="2">The sequence shown here is derived from an EMBL/GenBank/DDBJ whole genome shotgun (WGS) entry which is preliminary data.</text>
</comment>
<keyword evidence="1" id="KW-0472">Membrane</keyword>
<dbReference type="AlphaFoldDB" id="A0A412X0C6"/>
<protein>
    <submittedName>
        <fullName evidence="2">Uncharacterized protein</fullName>
    </submittedName>
</protein>
<dbReference type="EMBL" id="QRZA01000012">
    <property type="protein sequence ID" value="RGV33568.1"/>
    <property type="molecule type" value="Genomic_DNA"/>
</dbReference>
<organism evidence="2 3">
    <name type="scientific">Butyricimonas virosa</name>
    <dbReference type="NCBI Taxonomy" id="544645"/>
    <lineage>
        <taxon>Bacteria</taxon>
        <taxon>Pseudomonadati</taxon>
        <taxon>Bacteroidota</taxon>
        <taxon>Bacteroidia</taxon>
        <taxon>Bacteroidales</taxon>
        <taxon>Odoribacteraceae</taxon>
        <taxon>Butyricimonas</taxon>
    </lineage>
</organism>
<reference evidence="2 3" key="1">
    <citation type="submission" date="2018-08" db="EMBL/GenBank/DDBJ databases">
        <title>A genome reference for cultivated species of the human gut microbiota.</title>
        <authorList>
            <person name="Zou Y."/>
            <person name="Xue W."/>
            <person name="Luo G."/>
        </authorList>
    </citation>
    <scope>NUCLEOTIDE SEQUENCE [LARGE SCALE GENOMIC DNA]</scope>
    <source>
        <strain evidence="2 3">AF14-49</strain>
    </source>
</reference>
<evidence type="ECO:0000313" key="2">
    <source>
        <dbReference type="EMBL" id="RGV33568.1"/>
    </source>
</evidence>
<dbReference type="STRING" id="1121130.GCA_000519105_01757"/>
<feature type="transmembrane region" description="Helical" evidence="1">
    <location>
        <begin position="106"/>
        <end position="136"/>
    </location>
</feature>
<dbReference type="Proteomes" id="UP000283589">
    <property type="component" value="Unassembled WGS sequence"/>
</dbReference>
<feature type="transmembrane region" description="Helical" evidence="1">
    <location>
        <begin position="65"/>
        <end position="85"/>
    </location>
</feature>
<dbReference type="RefSeq" id="WP_118260470.1">
    <property type="nucleotide sequence ID" value="NZ_CALBWO010000067.1"/>
</dbReference>